<dbReference type="EMBL" id="CP041765">
    <property type="protein sequence ID" value="QDQ98214.1"/>
    <property type="molecule type" value="Genomic_DNA"/>
</dbReference>
<name>A0A516X579_9ACTN</name>
<proteinExistence type="predicted"/>
<dbReference type="AlphaFoldDB" id="A0A516X579"/>
<accession>A0A516X579</accession>
<dbReference type="Proteomes" id="UP000317344">
    <property type="component" value="Chromosome"/>
</dbReference>
<dbReference type="RefSeq" id="WP_143909621.1">
    <property type="nucleotide sequence ID" value="NZ_CP041765.1"/>
</dbReference>
<organism evidence="1 2">
    <name type="scientific">Tomitella fengzijianii</name>
    <dbReference type="NCBI Taxonomy" id="2597660"/>
    <lineage>
        <taxon>Bacteria</taxon>
        <taxon>Bacillati</taxon>
        <taxon>Actinomycetota</taxon>
        <taxon>Actinomycetes</taxon>
        <taxon>Mycobacteriales</taxon>
        <taxon>Tomitella</taxon>
    </lineage>
</organism>
<evidence type="ECO:0000313" key="2">
    <source>
        <dbReference type="Proteomes" id="UP000317344"/>
    </source>
</evidence>
<protein>
    <submittedName>
        <fullName evidence="1">Uncharacterized protein</fullName>
    </submittedName>
</protein>
<keyword evidence="2" id="KW-1185">Reference proteome</keyword>
<gene>
    <name evidence="1" type="ORF">FO059_13960</name>
</gene>
<dbReference type="KEGG" id="toy:FO059_13960"/>
<evidence type="ECO:0000313" key="1">
    <source>
        <dbReference type="EMBL" id="QDQ98214.1"/>
    </source>
</evidence>
<sequence length="134" mass="13862">MTPFMLAVQDHLDGAPATAPSTTPSAVRTLAAAADTQVLIRSLAEQLLCEANVVLRQHGAEFTLVDESGPGALTFTIACADRSARIATLVDARSATAHIQAPGIAESRELAGEEQMQALLLSLVPATAGDRSTP</sequence>
<dbReference type="OrthoDB" id="3690014at2"/>
<reference evidence="1 2" key="2">
    <citation type="submission" date="2019-07" db="EMBL/GenBank/DDBJ databases">
        <authorList>
            <person name="Huang Y."/>
        </authorList>
    </citation>
    <scope>NUCLEOTIDE SEQUENCE [LARGE SCALE GENOMIC DNA]</scope>
    <source>
        <strain evidence="1 2">HY188</strain>
    </source>
</reference>
<reference evidence="1 2" key="1">
    <citation type="submission" date="2019-07" db="EMBL/GenBank/DDBJ databases">
        <title>Tomitella cavernea sp. nov., an actinomycete isolated from soil.</title>
        <authorList>
            <person name="Cheng J."/>
        </authorList>
    </citation>
    <scope>NUCLEOTIDE SEQUENCE [LARGE SCALE GENOMIC DNA]</scope>
    <source>
        <strain evidence="1 2">HY188</strain>
    </source>
</reference>